<evidence type="ECO:0000256" key="3">
    <source>
        <dbReference type="ARBA" id="ARBA00023319"/>
    </source>
</evidence>
<protein>
    <recommendedName>
        <fullName evidence="5">TIR domain-containing protein</fullName>
    </recommendedName>
</protein>
<evidence type="ECO:0000313" key="6">
    <source>
        <dbReference type="EMBL" id="OCT81841.1"/>
    </source>
</evidence>
<name>A0A974HL96_XENLA</name>
<evidence type="ECO:0000256" key="2">
    <source>
        <dbReference type="ARBA" id="ARBA00023180"/>
    </source>
</evidence>
<evidence type="ECO:0000259" key="5">
    <source>
        <dbReference type="PROSITE" id="PS50104"/>
    </source>
</evidence>
<dbReference type="EMBL" id="CM004473">
    <property type="protein sequence ID" value="OCT81841.1"/>
    <property type="molecule type" value="Genomic_DNA"/>
</dbReference>
<proteinExistence type="predicted"/>
<dbReference type="OMA" id="REQYSAW"/>
<dbReference type="AlphaFoldDB" id="A0A974HL96"/>
<keyword evidence="2" id="KW-0325">Glycoprotein</keyword>
<dbReference type="InterPro" id="IPR035897">
    <property type="entry name" value="Toll_tir_struct_dom_sf"/>
</dbReference>
<sequence>MADSACGDLHDFISPSPPEQDLWPEKGSSLSLNCSLWMSSGCNGTWRWLKDGTAVQDLYREQYSAWFLFLFLDGRLSDAYVSYCPSNTDTKFTNFILKPHLENRYGYKLHLDERSLMPNTEPSAELLMNVSRCRRLIVVLSLAYLQQDWCQNSFREGLFRLLELSHKPIFILFENQSKEVPVGVTQLLHSQRGKLKVLLWKSGSVAPSSEFWKEICLALPRKVSLSEARGDPQTLNQDDKDPMLTPSSESADPDPEGDLGVRRTFYKAPPPRMAPASNSTDRAPAGDTDISDLGSRNYSARNDYYCLVTEPEL</sequence>
<keyword evidence="3" id="KW-0393">Immunoglobulin domain</keyword>
<dbReference type="PANTHER" id="PTHR11890:SF19">
    <property type="entry name" value="SINGLE IG IL-1-RELATED RECEPTOR"/>
    <property type="match status" value="1"/>
</dbReference>
<organism evidence="6 7">
    <name type="scientific">Xenopus laevis</name>
    <name type="common">African clawed frog</name>
    <dbReference type="NCBI Taxonomy" id="8355"/>
    <lineage>
        <taxon>Eukaryota</taxon>
        <taxon>Metazoa</taxon>
        <taxon>Chordata</taxon>
        <taxon>Craniata</taxon>
        <taxon>Vertebrata</taxon>
        <taxon>Euteleostomi</taxon>
        <taxon>Amphibia</taxon>
        <taxon>Batrachia</taxon>
        <taxon>Anura</taxon>
        <taxon>Pipoidea</taxon>
        <taxon>Pipidae</taxon>
        <taxon>Xenopodinae</taxon>
        <taxon>Xenopus</taxon>
        <taxon>Xenopus</taxon>
    </lineage>
</organism>
<dbReference type="PROSITE" id="PS50104">
    <property type="entry name" value="TIR"/>
    <property type="match status" value="1"/>
</dbReference>
<dbReference type="InterPro" id="IPR015621">
    <property type="entry name" value="IL-1_rcpt_fam"/>
</dbReference>
<feature type="domain" description="TIR" evidence="5">
    <location>
        <begin position="75"/>
        <end position="219"/>
    </location>
</feature>
<reference evidence="7" key="1">
    <citation type="journal article" date="2016" name="Nature">
        <title>Genome evolution in the allotetraploid frog Xenopus laevis.</title>
        <authorList>
            <person name="Session A.M."/>
            <person name="Uno Y."/>
            <person name="Kwon T."/>
            <person name="Chapman J.A."/>
            <person name="Toyoda A."/>
            <person name="Takahashi S."/>
            <person name="Fukui A."/>
            <person name="Hikosaka A."/>
            <person name="Suzuki A."/>
            <person name="Kondo M."/>
            <person name="van Heeringen S.J."/>
            <person name="Quigley I."/>
            <person name="Heinz S."/>
            <person name="Ogino H."/>
            <person name="Ochi H."/>
            <person name="Hellsten U."/>
            <person name="Lyons J.B."/>
            <person name="Simakov O."/>
            <person name="Putnam N."/>
            <person name="Stites J."/>
            <person name="Kuroki Y."/>
            <person name="Tanaka T."/>
            <person name="Michiue T."/>
            <person name="Watanabe M."/>
            <person name="Bogdanovic O."/>
            <person name="Lister R."/>
            <person name="Georgiou G."/>
            <person name="Paranjpe S.S."/>
            <person name="van Kruijsbergen I."/>
            <person name="Shu S."/>
            <person name="Carlson J."/>
            <person name="Kinoshita T."/>
            <person name="Ohta Y."/>
            <person name="Mawaribuchi S."/>
            <person name="Jenkins J."/>
            <person name="Grimwood J."/>
            <person name="Schmutz J."/>
            <person name="Mitros T."/>
            <person name="Mozaffari S.V."/>
            <person name="Suzuki Y."/>
            <person name="Haramoto Y."/>
            <person name="Yamamoto T.S."/>
            <person name="Takagi C."/>
            <person name="Heald R."/>
            <person name="Miller K."/>
            <person name="Haudenschild C."/>
            <person name="Kitzman J."/>
            <person name="Nakayama T."/>
            <person name="Izutsu Y."/>
            <person name="Robert J."/>
            <person name="Fortriede J."/>
            <person name="Burns K."/>
            <person name="Lotay V."/>
            <person name="Karimi K."/>
            <person name="Yasuoka Y."/>
            <person name="Dichmann D.S."/>
            <person name="Flajnik M.F."/>
            <person name="Houston D.W."/>
            <person name="Shendure J."/>
            <person name="DuPasquier L."/>
            <person name="Vize P.D."/>
            <person name="Zorn A.M."/>
            <person name="Ito M."/>
            <person name="Marcotte E.M."/>
            <person name="Wallingford J.B."/>
            <person name="Ito Y."/>
            <person name="Asashima M."/>
            <person name="Ueno N."/>
            <person name="Matsuda Y."/>
            <person name="Veenstra G.J."/>
            <person name="Fujiyama A."/>
            <person name="Harland R.M."/>
            <person name="Taira M."/>
            <person name="Rokhsar D.S."/>
        </authorList>
    </citation>
    <scope>NUCLEOTIDE SEQUENCE [LARGE SCALE GENOMIC DNA]</scope>
    <source>
        <strain evidence="7">J</strain>
    </source>
</reference>
<dbReference type="PRINTS" id="PR01537">
    <property type="entry name" value="INTRLKN1R1F"/>
</dbReference>
<dbReference type="PANTHER" id="PTHR11890">
    <property type="entry name" value="INTERLEUKIN-1 RECEPTOR FAMILY MEMBER"/>
    <property type="match status" value="1"/>
</dbReference>
<dbReference type="Gene3D" id="3.40.50.10140">
    <property type="entry name" value="Toll/interleukin-1 receptor homology (TIR) domain"/>
    <property type="match status" value="1"/>
</dbReference>
<dbReference type="SMART" id="SM00255">
    <property type="entry name" value="TIR"/>
    <property type="match status" value="1"/>
</dbReference>
<dbReference type="Proteomes" id="UP000694892">
    <property type="component" value="Chromosome 4S"/>
</dbReference>
<evidence type="ECO:0000313" key="7">
    <source>
        <dbReference type="Proteomes" id="UP000694892"/>
    </source>
</evidence>
<accession>A0A974HL96</accession>
<dbReference type="Pfam" id="PF01582">
    <property type="entry name" value="TIR"/>
    <property type="match status" value="1"/>
</dbReference>
<dbReference type="InterPro" id="IPR000157">
    <property type="entry name" value="TIR_dom"/>
</dbReference>
<evidence type="ECO:0000256" key="1">
    <source>
        <dbReference type="ARBA" id="ARBA00023157"/>
    </source>
</evidence>
<dbReference type="GO" id="GO:0007165">
    <property type="term" value="P:signal transduction"/>
    <property type="evidence" value="ECO:0007669"/>
    <property type="project" value="InterPro"/>
</dbReference>
<gene>
    <name evidence="6" type="ORF">XELAEV_18024348mg</name>
</gene>
<dbReference type="SUPFAM" id="SSF52200">
    <property type="entry name" value="Toll/Interleukin receptor TIR domain"/>
    <property type="match status" value="1"/>
</dbReference>
<evidence type="ECO:0000256" key="4">
    <source>
        <dbReference type="SAM" id="MobiDB-lite"/>
    </source>
</evidence>
<feature type="region of interest" description="Disordered" evidence="4">
    <location>
        <begin position="227"/>
        <end position="294"/>
    </location>
</feature>
<keyword evidence="1" id="KW-1015">Disulfide bond</keyword>